<reference evidence="2 3" key="1">
    <citation type="journal article" date="2020" name="Microorganisms">
        <title>Osmotic Adaptation and Compatible Solute Biosynthesis of Phototrophic Bacteria as Revealed from Genome Analyses.</title>
        <authorList>
            <person name="Imhoff J.F."/>
            <person name="Rahn T."/>
            <person name="Kunzel S."/>
            <person name="Keller A."/>
            <person name="Neulinger S.C."/>
        </authorList>
    </citation>
    <scope>NUCLEOTIDE SEQUENCE [LARGE SCALE GENOMIC DNA]</scope>
    <source>
        <strain evidence="2 3">DSM 6210</strain>
    </source>
</reference>
<feature type="transmembrane region" description="Helical" evidence="1">
    <location>
        <begin position="20"/>
        <end position="43"/>
    </location>
</feature>
<sequence>MDNDAEPRPSARRWTWKNPWVLGWIGAVVVVLGVNITMVTLAITTNPGLIRDDYYERGRDVERTIQTRLAEGPQWTIQIDTPADIRAEQASRVRFAAVDKVGQPVGADRVKYFAYRPSDADRDFSLPMTEVGPGLFEAEVTFPLGGIWDTVVSVHHGEGAHSFAARISVGQP</sequence>
<comment type="caution">
    <text evidence="2">The sequence shown here is derived from an EMBL/GenBank/DDBJ whole genome shotgun (WGS) entry which is preliminary data.</text>
</comment>
<protein>
    <submittedName>
        <fullName evidence="2">Nitrogen fixation protein FixH</fullName>
    </submittedName>
</protein>
<evidence type="ECO:0000313" key="2">
    <source>
        <dbReference type="EMBL" id="MBK1629373.1"/>
    </source>
</evidence>
<keyword evidence="1" id="KW-0472">Membrane</keyword>
<dbReference type="Proteomes" id="UP000748752">
    <property type="component" value="Unassembled WGS sequence"/>
</dbReference>
<keyword evidence="1" id="KW-1133">Transmembrane helix</keyword>
<name>A0ABS1CBT7_9GAMM</name>
<proteinExistence type="predicted"/>
<keyword evidence="1" id="KW-0812">Transmembrane</keyword>
<dbReference type="EMBL" id="NRRV01000002">
    <property type="protein sequence ID" value="MBK1629373.1"/>
    <property type="molecule type" value="Genomic_DNA"/>
</dbReference>
<keyword evidence="3" id="KW-1185">Reference proteome</keyword>
<evidence type="ECO:0000313" key="3">
    <source>
        <dbReference type="Proteomes" id="UP000748752"/>
    </source>
</evidence>
<gene>
    <name evidence="2" type="ORF">CKO31_01210</name>
</gene>
<evidence type="ECO:0000256" key="1">
    <source>
        <dbReference type="SAM" id="Phobius"/>
    </source>
</evidence>
<dbReference type="InterPro" id="IPR008620">
    <property type="entry name" value="FixH"/>
</dbReference>
<accession>A0ABS1CBT7</accession>
<dbReference type="Pfam" id="PF05751">
    <property type="entry name" value="FixH"/>
    <property type="match status" value="1"/>
</dbReference>
<organism evidence="2 3">
    <name type="scientific">Thiohalocapsa halophila</name>
    <dbReference type="NCBI Taxonomy" id="69359"/>
    <lineage>
        <taxon>Bacteria</taxon>
        <taxon>Pseudomonadati</taxon>
        <taxon>Pseudomonadota</taxon>
        <taxon>Gammaproteobacteria</taxon>
        <taxon>Chromatiales</taxon>
        <taxon>Chromatiaceae</taxon>
        <taxon>Thiohalocapsa</taxon>
    </lineage>
</organism>